<dbReference type="KEGG" id="spar:SPRG_18314"/>
<keyword evidence="2" id="KW-1185">Reference proteome</keyword>
<proteinExistence type="predicted"/>
<protein>
    <submittedName>
        <fullName evidence="1">Uncharacterized protein</fullName>
    </submittedName>
</protein>
<dbReference type="EMBL" id="KK584304">
    <property type="protein sequence ID" value="KDO16149.1"/>
    <property type="molecule type" value="Genomic_DNA"/>
</dbReference>
<evidence type="ECO:0000313" key="1">
    <source>
        <dbReference type="EMBL" id="KDO16149.1"/>
    </source>
</evidence>
<dbReference type="Proteomes" id="UP000030745">
    <property type="component" value="Unassembled WGS sequence"/>
</dbReference>
<reference evidence="1 2" key="1">
    <citation type="journal article" date="2013" name="PLoS Genet.">
        <title>Distinctive expansion of potential virulence genes in the genome of the oomycete fish pathogen Saprolegnia parasitica.</title>
        <authorList>
            <person name="Jiang R.H."/>
            <person name="de Bruijn I."/>
            <person name="Haas B.J."/>
            <person name="Belmonte R."/>
            <person name="Lobach L."/>
            <person name="Christie J."/>
            <person name="van den Ackerveken G."/>
            <person name="Bottin A."/>
            <person name="Bulone V."/>
            <person name="Diaz-Moreno S.M."/>
            <person name="Dumas B."/>
            <person name="Fan L."/>
            <person name="Gaulin E."/>
            <person name="Govers F."/>
            <person name="Grenville-Briggs L.J."/>
            <person name="Horner N.R."/>
            <person name="Levin J.Z."/>
            <person name="Mammella M."/>
            <person name="Meijer H.J."/>
            <person name="Morris P."/>
            <person name="Nusbaum C."/>
            <person name="Oome S."/>
            <person name="Phillips A.J."/>
            <person name="van Rooyen D."/>
            <person name="Rzeszutek E."/>
            <person name="Saraiva M."/>
            <person name="Secombes C.J."/>
            <person name="Seidl M.F."/>
            <person name="Snel B."/>
            <person name="Stassen J.H."/>
            <person name="Sykes S."/>
            <person name="Tripathy S."/>
            <person name="van den Berg H."/>
            <person name="Vega-Arreguin J.C."/>
            <person name="Wawra S."/>
            <person name="Young S.K."/>
            <person name="Zeng Q."/>
            <person name="Dieguez-Uribeondo J."/>
            <person name="Russ C."/>
            <person name="Tyler B.M."/>
            <person name="van West P."/>
        </authorList>
    </citation>
    <scope>NUCLEOTIDE SEQUENCE [LARGE SCALE GENOMIC DNA]</scope>
    <source>
        <strain evidence="1 2">CBS 223.65</strain>
    </source>
</reference>
<accession>A0A067BCT2</accession>
<dbReference type="GeneID" id="24139839"/>
<sequence>MLGTTSLVELCATQAADSCAVDEIAAAVTWLPTEAIERVWAHMSAKKLRELELALPSACPDDTAALLDALQAQWRERIRRDVRSLNHKLDSSKYFANASEATT</sequence>
<organism evidence="1 2">
    <name type="scientific">Saprolegnia parasitica (strain CBS 223.65)</name>
    <dbReference type="NCBI Taxonomy" id="695850"/>
    <lineage>
        <taxon>Eukaryota</taxon>
        <taxon>Sar</taxon>
        <taxon>Stramenopiles</taxon>
        <taxon>Oomycota</taxon>
        <taxon>Saprolegniomycetes</taxon>
        <taxon>Saprolegniales</taxon>
        <taxon>Saprolegniaceae</taxon>
        <taxon>Saprolegnia</taxon>
    </lineage>
</organism>
<dbReference type="RefSeq" id="XP_012213142.1">
    <property type="nucleotide sequence ID" value="XM_012357752.1"/>
</dbReference>
<dbReference type="VEuPathDB" id="FungiDB:SPRG_18314"/>
<gene>
    <name evidence="1" type="ORF">SPRG_18314</name>
</gene>
<dbReference type="AlphaFoldDB" id="A0A067BCT2"/>
<name>A0A067BCT2_SAPPC</name>
<evidence type="ECO:0000313" key="2">
    <source>
        <dbReference type="Proteomes" id="UP000030745"/>
    </source>
</evidence>
<feature type="non-terminal residue" evidence="1">
    <location>
        <position position="103"/>
    </location>
</feature>